<dbReference type="RefSeq" id="WP_204468057.1">
    <property type="nucleotide sequence ID" value="NZ_JAFBCV010000014.1"/>
</dbReference>
<dbReference type="PROSITE" id="PS51257">
    <property type="entry name" value="PROKAR_LIPOPROTEIN"/>
    <property type="match status" value="1"/>
</dbReference>
<evidence type="ECO:0000256" key="5">
    <source>
        <dbReference type="ARBA" id="ARBA00023004"/>
    </source>
</evidence>
<evidence type="ECO:0000313" key="8">
    <source>
        <dbReference type="EMBL" id="MBM7840451.1"/>
    </source>
</evidence>
<dbReference type="InterPro" id="IPR009056">
    <property type="entry name" value="Cyt_c-like_dom"/>
</dbReference>
<proteinExistence type="predicted"/>
<reference evidence="8" key="1">
    <citation type="submission" date="2021-01" db="EMBL/GenBank/DDBJ databases">
        <title>Genomic Encyclopedia of Type Strains, Phase IV (KMG-IV): sequencing the most valuable type-strain genomes for metagenomic binning, comparative biology and taxonomic classification.</title>
        <authorList>
            <person name="Goeker M."/>
        </authorList>
    </citation>
    <scope>NUCLEOTIDE SEQUENCE</scope>
    <source>
        <strain evidence="8">DSM 21943</strain>
    </source>
</reference>
<dbReference type="EMBL" id="JAFBCV010000014">
    <property type="protein sequence ID" value="MBM7840451.1"/>
    <property type="molecule type" value="Genomic_DNA"/>
</dbReference>
<protein>
    <submittedName>
        <fullName evidence="8">Mono/diheme cytochrome c family protein</fullName>
    </submittedName>
</protein>
<evidence type="ECO:0000256" key="4">
    <source>
        <dbReference type="ARBA" id="ARBA00022982"/>
    </source>
</evidence>
<evidence type="ECO:0000256" key="2">
    <source>
        <dbReference type="ARBA" id="ARBA00022617"/>
    </source>
</evidence>
<dbReference type="Pfam" id="PF13442">
    <property type="entry name" value="Cytochrome_CBB3"/>
    <property type="match status" value="1"/>
</dbReference>
<name>A0ABS2SZ20_9BACI</name>
<keyword evidence="1" id="KW-0813">Transport</keyword>
<keyword evidence="2 6" id="KW-0349">Heme</keyword>
<keyword evidence="4" id="KW-0249">Electron transport</keyword>
<dbReference type="PANTHER" id="PTHR37823">
    <property type="entry name" value="CYTOCHROME C-553-LIKE"/>
    <property type="match status" value="1"/>
</dbReference>
<keyword evidence="9" id="KW-1185">Reference proteome</keyword>
<keyword evidence="5 6" id="KW-0408">Iron</keyword>
<dbReference type="InterPro" id="IPR051811">
    <property type="entry name" value="Cytochrome_c550/c551-like"/>
</dbReference>
<keyword evidence="3 6" id="KW-0479">Metal-binding</keyword>
<evidence type="ECO:0000256" key="1">
    <source>
        <dbReference type="ARBA" id="ARBA00022448"/>
    </source>
</evidence>
<evidence type="ECO:0000256" key="6">
    <source>
        <dbReference type="PROSITE-ProRule" id="PRU00433"/>
    </source>
</evidence>
<dbReference type="InterPro" id="IPR036909">
    <property type="entry name" value="Cyt_c-like_dom_sf"/>
</dbReference>
<evidence type="ECO:0000259" key="7">
    <source>
        <dbReference type="PROSITE" id="PS51007"/>
    </source>
</evidence>
<sequence length="103" mass="11521">MKVIVCLFLLFILTGCQTNKEEEELPELKEINIADEGYSLYQDNSCIQCHGDQLQGASGPALQDLDLTEFEIVSIIEEGIGFMPPQELSDPDKTTLAKWLSEQ</sequence>
<dbReference type="SUPFAM" id="SSF46626">
    <property type="entry name" value="Cytochrome c"/>
    <property type="match status" value="1"/>
</dbReference>
<dbReference type="PROSITE" id="PS51007">
    <property type="entry name" value="CYTC"/>
    <property type="match status" value="1"/>
</dbReference>
<evidence type="ECO:0000256" key="3">
    <source>
        <dbReference type="ARBA" id="ARBA00022723"/>
    </source>
</evidence>
<accession>A0ABS2SZ20</accession>
<dbReference type="PANTHER" id="PTHR37823:SF4">
    <property type="entry name" value="MENAQUINOL-CYTOCHROME C REDUCTASE CYTOCHROME B_C SUBUNIT"/>
    <property type="match status" value="1"/>
</dbReference>
<dbReference type="Gene3D" id="1.10.760.10">
    <property type="entry name" value="Cytochrome c-like domain"/>
    <property type="match status" value="1"/>
</dbReference>
<evidence type="ECO:0000313" key="9">
    <source>
        <dbReference type="Proteomes" id="UP001179280"/>
    </source>
</evidence>
<comment type="caution">
    <text evidence="8">The sequence shown here is derived from an EMBL/GenBank/DDBJ whole genome shotgun (WGS) entry which is preliminary data.</text>
</comment>
<organism evidence="8 9">
    <name type="scientific">Shouchella xiaoxiensis</name>
    <dbReference type="NCBI Taxonomy" id="766895"/>
    <lineage>
        <taxon>Bacteria</taxon>
        <taxon>Bacillati</taxon>
        <taxon>Bacillota</taxon>
        <taxon>Bacilli</taxon>
        <taxon>Bacillales</taxon>
        <taxon>Bacillaceae</taxon>
        <taxon>Shouchella</taxon>
    </lineage>
</organism>
<feature type="domain" description="Cytochrome c" evidence="7">
    <location>
        <begin position="32"/>
        <end position="103"/>
    </location>
</feature>
<gene>
    <name evidence="8" type="ORF">JOC54_003743</name>
</gene>
<dbReference type="Proteomes" id="UP001179280">
    <property type="component" value="Unassembled WGS sequence"/>
</dbReference>